<keyword evidence="3" id="KW-1185">Reference proteome</keyword>
<dbReference type="PANTHER" id="PTHR43437">
    <property type="entry name" value="HYDROXYACYL-THIOESTER DEHYDRATASE TYPE 2, MITOCHONDRIAL-RELATED"/>
    <property type="match status" value="1"/>
</dbReference>
<dbReference type="Gramene" id="AUR62027574-RA">
    <property type="protein sequence ID" value="AUR62027574-RA:cds"/>
    <property type="gene ID" value="AUR62027574"/>
</dbReference>
<dbReference type="InterPro" id="IPR029069">
    <property type="entry name" value="HotDog_dom_sf"/>
</dbReference>
<dbReference type="Proteomes" id="UP000596660">
    <property type="component" value="Unplaced"/>
</dbReference>
<organism evidence="2 3">
    <name type="scientific">Chenopodium quinoa</name>
    <name type="common">Quinoa</name>
    <dbReference type="NCBI Taxonomy" id="63459"/>
    <lineage>
        <taxon>Eukaryota</taxon>
        <taxon>Viridiplantae</taxon>
        <taxon>Streptophyta</taxon>
        <taxon>Embryophyta</taxon>
        <taxon>Tracheophyta</taxon>
        <taxon>Spermatophyta</taxon>
        <taxon>Magnoliopsida</taxon>
        <taxon>eudicotyledons</taxon>
        <taxon>Gunneridae</taxon>
        <taxon>Pentapetalae</taxon>
        <taxon>Caryophyllales</taxon>
        <taxon>Chenopodiaceae</taxon>
        <taxon>Chenopodioideae</taxon>
        <taxon>Atripliceae</taxon>
        <taxon>Chenopodium</taxon>
    </lineage>
</organism>
<dbReference type="KEGG" id="cqi:110690258"/>
<dbReference type="GO" id="GO:0005739">
    <property type="term" value="C:mitochondrion"/>
    <property type="evidence" value="ECO:0007669"/>
    <property type="project" value="EnsemblPlants"/>
</dbReference>
<sequence length="172" mass="19794">MLLMNGIMMRMVYNRIASNFHSSKMFCSKVEPTLKVGDILQQRRIFTIEDVVEYSNVSKDINPLHFDTKCAQIAGFQDRLVHGMLVASLFPRIISSHFPGAVYVSQNLQFRQPVYVEDEIVGEVQAFSIINFKKNYFVKFITRCFKKDSLIVLDGEATAILPYLSWQSQIVE</sequence>
<dbReference type="InterPro" id="IPR050965">
    <property type="entry name" value="UPF0336/Enoyl-CoA_hydratase"/>
</dbReference>
<dbReference type="SMR" id="A0A803MDN1"/>
<gene>
    <name evidence="2" type="primary">LOC110690258</name>
</gene>
<dbReference type="PANTHER" id="PTHR43437:SF3">
    <property type="entry name" value="HYDROXYACYL-THIOESTER DEHYDRATASE TYPE 2, MITOCHONDRIAL"/>
    <property type="match status" value="1"/>
</dbReference>
<dbReference type="CDD" id="cd03449">
    <property type="entry name" value="R_hydratase"/>
    <property type="match status" value="1"/>
</dbReference>
<accession>A0A803MDN1</accession>
<reference evidence="2" key="1">
    <citation type="journal article" date="2017" name="Nature">
        <title>The genome of Chenopodium quinoa.</title>
        <authorList>
            <person name="Jarvis D.E."/>
            <person name="Ho Y.S."/>
            <person name="Lightfoot D.J."/>
            <person name="Schmoeckel S.M."/>
            <person name="Li B."/>
            <person name="Borm T.J.A."/>
            <person name="Ohyanagi H."/>
            <person name="Mineta K."/>
            <person name="Michell C.T."/>
            <person name="Saber N."/>
            <person name="Kharbatia N.M."/>
            <person name="Rupper R.R."/>
            <person name="Sharp A.R."/>
            <person name="Dally N."/>
            <person name="Boughton B.A."/>
            <person name="Woo Y.H."/>
            <person name="Gao G."/>
            <person name="Schijlen E.G.W.M."/>
            <person name="Guo X."/>
            <person name="Momin A.A."/>
            <person name="Negrao S."/>
            <person name="Al-Babili S."/>
            <person name="Gehring C."/>
            <person name="Roessner U."/>
            <person name="Jung C."/>
            <person name="Murphy K."/>
            <person name="Arold S.T."/>
            <person name="Gojobori T."/>
            <person name="van der Linden C.G."/>
            <person name="van Loo E.N."/>
            <person name="Jellen E.N."/>
            <person name="Maughan P.J."/>
            <person name="Tester M."/>
        </authorList>
    </citation>
    <scope>NUCLEOTIDE SEQUENCE [LARGE SCALE GENOMIC DNA]</scope>
    <source>
        <strain evidence="2">cv. PI 614886</strain>
    </source>
</reference>
<name>A0A803MDN1_CHEQI</name>
<feature type="domain" description="MaoC-like" evidence="1">
    <location>
        <begin position="43"/>
        <end position="135"/>
    </location>
</feature>
<reference evidence="2" key="2">
    <citation type="submission" date="2021-03" db="UniProtKB">
        <authorList>
            <consortium name="EnsemblPlants"/>
        </authorList>
    </citation>
    <scope>IDENTIFICATION</scope>
</reference>
<dbReference type="GO" id="GO:0006633">
    <property type="term" value="P:fatty acid biosynthetic process"/>
    <property type="evidence" value="ECO:0007669"/>
    <property type="project" value="EnsemblPlants"/>
</dbReference>
<proteinExistence type="predicted"/>
<protein>
    <recommendedName>
        <fullName evidence="1">MaoC-like domain-containing protein</fullName>
    </recommendedName>
</protein>
<dbReference type="GO" id="GO:0010027">
    <property type="term" value="P:thylakoid membrane organization"/>
    <property type="evidence" value="ECO:0007669"/>
    <property type="project" value="EnsemblPlants"/>
</dbReference>
<dbReference type="Pfam" id="PF01575">
    <property type="entry name" value="MaoC_dehydratas"/>
    <property type="match status" value="1"/>
</dbReference>
<dbReference type="GeneID" id="110690258"/>
<evidence type="ECO:0000259" key="1">
    <source>
        <dbReference type="Pfam" id="PF01575"/>
    </source>
</evidence>
<dbReference type="RefSeq" id="XP_021722777.1">
    <property type="nucleotide sequence ID" value="XM_021867085.1"/>
</dbReference>
<dbReference type="GO" id="GO:0009853">
    <property type="term" value="P:photorespiration"/>
    <property type="evidence" value="ECO:0007669"/>
    <property type="project" value="EnsemblPlants"/>
</dbReference>
<dbReference type="InterPro" id="IPR002539">
    <property type="entry name" value="MaoC-like_dom"/>
</dbReference>
<dbReference type="GO" id="GO:0019171">
    <property type="term" value="F:(3R)-hydroxyacyl-[acyl-carrier-protein] dehydratase activity"/>
    <property type="evidence" value="ECO:0007669"/>
    <property type="project" value="EnsemblPlants"/>
</dbReference>
<dbReference type="Gene3D" id="3.10.129.10">
    <property type="entry name" value="Hotdog Thioesterase"/>
    <property type="match status" value="1"/>
</dbReference>
<dbReference type="EnsemblPlants" id="AUR62027574-RA">
    <property type="protein sequence ID" value="AUR62027574-RA:cds"/>
    <property type="gene ID" value="AUR62027574"/>
</dbReference>
<evidence type="ECO:0000313" key="2">
    <source>
        <dbReference type="EnsemblPlants" id="AUR62027574-RA:cds"/>
    </source>
</evidence>
<dbReference type="RefSeq" id="XP_021722781.1">
    <property type="nucleotide sequence ID" value="XM_021867089.1"/>
</dbReference>
<dbReference type="OMA" id="GCVFLHQ"/>
<dbReference type="SUPFAM" id="SSF54637">
    <property type="entry name" value="Thioesterase/thiol ester dehydrase-isomerase"/>
    <property type="match status" value="1"/>
</dbReference>
<evidence type="ECO:0000313" key="3">
    <source>
        <dbReference type="Proteomes" id="UP000596660"/>
    </source>
</evidence>
<dbReference type="OrthoDB" id="3592703at2759"/>
<dbReference type="AlphaFoldDB" id="A0A803MDN1"/>